<name>G8U1F2_SULAD</name>
<gene>
    <name evidence="1" type="ordered locus">Sulac_1982</name>
</gene>
<accession>G8U1F2</accession>
<evidence type="ECO:0008006" key="3">
    <source>
        <dbReference type="Google" id="ProtNLM"/>
    </source>
</evidence>
<evidence type="ECO:0000313" key="1">
    <source>
        <dbReference type="EMBL" id="AEW05472.1"/>
    </source>
</evidence>
<organism evidence="1 2">
    <name type="scientific">Sulfobacillus acidophilus (strain ATCC 700253 / DSM 10332 / NAL)</name>
    <dbReference type="NCBI Taxonomy" id="679936"/>
    <lineage>
        <taxon>Bacteria</taxon>
        <taxon>Bacillati</taxon>
        <taxon>Bacillota</taxon>
        <taxon>Clostridia</taxon>
        <taxon>Eubacteriales</taxon>
        <taxon>Clostridiales Family XVII. Incertae Sedis</taxon>
        <taxon>Sulfobacillus</taxon>
    </lineage>
</organism>
<dbReference type="HOGENOM" id="CLU_2425839_0_0_9"/>
<proteinExistence type="predicted"/>
<dbReference type="Proteomes" id="UP000005439">
    <property type="component" value="Chromosome"/>
</dbReference>
<keyword evidence="2" id="KW-1185">Reference proteome</keyword>
<dbReference type="AlphaFoldDB" id="G8U1F2"/>
<dbReference type="PATRIC" id="fig|679936.5.peg.2046"/>
<reference evidence="2" key="1">
    <citation type="submission" date="2011-12" db="EMBL/GenBank/DDBJ databases">
        <title>The complete genome of chromosome of Sulfobacillus acidophilus DSM 10332.</title>
        <authorList>
            <person name="Lucas S."/>
            <person name="Han J."/>
            <person name="Lapidus A."/>
            <person name="Bruce D."/>
            <person name="Goodwin L."/>
            <person name="Pitluck S."/>
            <person name="Peters L."/>
            <person name="Kyrpides N."/>
            <person name="Mavromatis K."/>
            <person name="Ivanova N."/>
            <person name="Mikhailova N."/>
            <person name="Chertkov O."/>
            <person name="Saunders E."/>
            <person name="Detter J.C."/>
            <person name="Tapia R."/>
            <person name="Han C."/>
            <person name="Land M."/>
            <person name="Hauser L."/>
            <person name="Markowitz V."/>
            <person name="Cheng J.-F."/>
            <person name="Hugenholtz P."/>
            <person name="Woyke T."/>
            <person name="Wu D."/>
            <person name="Pukall R."/>
            <person name="Gehrich-Schroeter G."/>
            <person name="Schneider S."/>
            <person name="Klenk H.-P."/>
            <person name="Eisen J.A."/>
        </authorList>
    </citation>
    <scope>NUCLEOTIDE SEQUENCE [LARGE SCALE GENOMIC DNA]</scope>
    <source>
        <strain evidence="2">ATCC 700253 / DSM 10332 / NAL</strain>
    </source>
</reference>
<dbReference type="STRING" id="679936.Sulac_1982"/>
<sequence length="91" mass="9795">MSQSPRHRQWAVALLIGATLLTGGQVQSGPSPTALRRFLAVDNSSHVITVVTDGQTEVAGPCYFGAGTRVRIYGVRQGQSTIRANRIEMLD</sequence>
<protein>
    <recommendedName>
        <fullName evidence="3">DUF5666 domain-containing protein</fullName>
    </recommendedName>
</protein>
<evidence type="ECO:0000313" key="2">
    <source>
        <dbReference type="Proteomes" id="UP000005439"/>
    </source>
</evidence>
<dbReference type="EMBL" id="CP003179">
    <property type="protein sequence ID" value="AEW05472.1"/>
    <property type="molecule type" value="Genomic_DNA"/>
</dbReference>
<dbReference type="KEGG" id="sap:Sulac_1982"/>
<reference evidence="1 2" key="2">
    <citation type="journal article" date="2012" name="Stand. Genomic Sci.">
        <title>Complete genome sequence of the moderately thermophilic mineral-sulfide-oxidizing firmicute Sulfobacillus acidophilus type strain (NAL(T)).</title>
        <authorList>
            <person name="Anderson I."/>
            <person name="Chertkov O."/>
            <person name="Chen A."/>
            <person name="Saunders E."/>
            <person name="Lapidus A."/>
            <person name="Nolan M."/>
            <person name="Lucas S."/>
            <person name="Hammon N."/>
            <person name="Deshpande S."/>
            <person name="Cheng J.F."/>
            <person name="Han C."/>
            <person name="Tapia R."/>
            <person name="Goodwin L.A."/>
            <person name="Pitluck S."/>
            <person name="Liolios K."/>
            <person name="Pagani I."/>
            <person name="Ivanova N."/>
            <person name="Mikhailova N."/>
            <person name="Pati A."/>
            <person name="Palaniappan K."/>
            <person name="Land M."/>
            <person name="Pan C."/>
            <person name="Rohde M."/>
            <person name="Pukall R."/>
            <person name="Goker M."/>
            <person name="Detter J.C."/>
            <person name="Woyke T."/>
            <person name="Bristow J."/>
            <person name="Eisen J.A."/>
            <person name="Markowitz V."/>
            <person name="Hugenholtz P."/>
            <person name="Kyrpides N.C."/>
            <person name="Klenk H.P."/>
            <person name="Mavromatis K."/>
        </authorList>
    </citation>
    <scope>NUCLEOTIDE SEQUENCE [LARGE SCALE GENOMIC DNA]</scope>
    <source>
        <strain evidence="2">ATCC 700253 / DSM 10332 / NAL</strain>
    </source>
</reference>